<evidence type="ECO:0000256" key="5">
    <source>
        <dbReference type="ARBA" id="ARBA00023163"/>
    </source>
</evidence>
<dbReference type="InterPro" id="IPR014305">
    <property type="entry name" value="RNA_pol_sigma-G_actinobac"/>
</dbReference>
<dbReference type="EMBL" id="BOOJ01000010">
    <property type="protein sequence ID" value="GIH90378.1"/>
    <property type="molecule type" value="Genomic_DNA"/>
</dbReference>
<dbReference type="PANTHER" id="PTHR30173:SF36">
    <property type="entry name" value="ECF RNA POLYMERASE SIGMA FACTOR SIGJ"/>
    <property type="match status" value="1"/>
</dbReference>
<evidence type="ECO:0000259" key="7">
    <source>
        <dbReference type="Pfam" id="PF08281"/>
    </source>
</evidence>
<dbReference type="InterPro" id="IPR013325">
    <property type="entry name" value="RNA_pol_sigma_r2"/>
</dbReference>
<comment type="caution">
    <text evidence="9">The sequence shown here is derived from an EMBL/GenBank/DDBJ whole genome shotgun (WGS) entry which is preliminary data.</text>
</comment>
<dbReference type="PANTHER" id="PTHR30173">
    <property type="entry name" value="SIGMA 19 FACTOR"/>
    <property type="match status" value="1"/>
</dbReference>
<dbReference type="SUPFAM" id="SSF88946">
    <property type="entry name" value="Sigma2 domain of RNA polymerase sigma factors"/>
    <property type="match status" value="1"/>
</dbReference>
<dbReference type="CDD" id="cd00531">
    <property type="entry name" value="NTF2_like"/>
    <property type="match status" value="1"/>
</dbReference>
<evidence type="ECO:0000256" key="4">
    <source>
        <dbReference type="ARBA" id="ARBA00023082"/>
    </source>
</evidence>
<dbReference type="InterPro" id="IPR037401">
    <property type="entry name" value="SnoaL-like"/>
</dbReference>
<evidence type="ECO:0000256" key="2">
    <source>
        <dbReference type="ARBA" id="ARBA00011344"/>
    </source>
</evidence>
<gene>
    <name evidence="9" type="ORF">Psi01_10080</name>
</gene>
<accession>A0A8J3WIA9</accession>
<dbReference type="Pfam" id="PF08281">
    <property type="entry name" value="Sigma70_r4_2"/>
    <property type="match status" value="1"/>
</dbReference>
<dbReference type="NCBIfam" id="NF006089">
    <property type="entry name" value="PRK08241.1"/>
    <property type="match status" value="1"/>
</dbReference>
<dbReference type="AlphaFoldDB" id="A0A8J3WIA9"/>
<dbReference type="Gene3D" id="1.10.10.10">
    <property type="entry name" value="Winged helix-like DNA-binding domain superfamily/Winged helix DNA-binding domain"/>
    <property type="match status" value="1"/>
</dbReference>
<dbReference type="Pfam" id="PF04542">
    <property type="entry name" value="Sigma70_r2"/>
    <property type="match status" value="1"/>
</dbReference>
<dbReference type="Pfam" id="PF12680">
    <property type="entry name" value="SnoaL_2"/>
    <property type="match status" value="1"/>
</dbReference>
<dbReference type="InterPro" id="IPR013324">
    <property type="entry name" value="RNA_pol_sigma_r3/r4-like"/>
</dbReference>
<proteinExistence type="inferred from homology"/>
<dbReference type="InterPro" id="IPR007627">
    <property type="entry name" value="RNA_pol_sigma70_r2"/>
</dbReference>
<evidence type="ECO:0000259" key="6">
    <source>
        <dbReference type="Pfam" id="PF04542"/>
    </source>
</evidence>
<dbReference type="InterPro" id="IPR032710">
    <property type="entry name" value="NTF2-like_dom_sf"/>
</dbReference>
<protein>
    <submittedName>
        <fullName evidence="9">DNA-directed RNA polymerase sigma-70 factor</fullName>
    </submittedName>
</protein>
<name>A0A8J3WIA9_9ACTN</name>
<feature type="domain" description="RNA polymerase sigma factor 70 region 4 type 2" evidence="7">
    <location>
        <begin position="147"/>
        <end position="199"/>
    </location>
</feature>
<comment type="subunit">
    <text evidence="2">Interacts transiently with the RNA polymerase catalytic core formed by RpoA, RpoB, RpoC and RpoZ (2 alpha, 1 beta, 1 beta' and 1 omega subunit) to form the RNA polymerase holoenzyme that can initiate transcription.</text>
</comment>
<evidence type="ECO:0000256" key="1">
    <source>
        <dbReference type="ARBA" id="ARBA00010641"/>
    </source>
</evidence>
<dbReference type="GO" id="GO:0003677">
    <property type="term" value="F:DNA binding"/>
    <property type="evidence" value="ECO:0007669"/>
    <property type="project" value="InterPro"/>
</dbReference>
<dbReference type="NCBIfam" id="TIGR02960">
    <property type="entry name" value="SigX5"/>
    <property type="match status" value="1"/>
</dbReference>
<keyword evidence="9" id="KW-0240">DNA-directed RNA polymerase</keyword>
<evidence type="ECO:0000313" key="10">
    <source>
        <dbReference type="Proteomes" id="UP000619788"/>
    </source>
</evidence>
<dbReference type="GO" id="GO:0000428">
    <property type="term" value="C:DNA-directed RNA polymerase complex"/>
    <property type="evidence" value="ECO:0007669"/>
    <property type="project" value="UniProtKB-KW"/>
</dbReference>
<dbReference type="InterPro" id="IPR052704">
    <property type="entry name" value="ECF_Sigma-70_Domain"/>
</dbReference>
<dbReference type="CDD" id="cd06171">
    <property type="entry name" value="Sigma70_r4"/>
    <property type="match status" value="1"/>
</dbReference>
<reference evidence="9 10" key="1">
    <citation type="submission" date="2021-01" db="EMBL/GenBank/DDBJ databases">
        <title>Whole genome shotgun sequence of Planobispora siamensis NBRC 107568.</title>
        <authorList>
            <person name="Komaki H."/>
            <person name="Tamura T."/>
        </authorList>
    </citation>
    <scope>NUCLEOTIDE SEQUENCE [LARGE SCALE GENOMIC DNA]</scope>
    <source>
        <strain evidence="9 10">NBRC 107568</strain>
    </source>
</reference>
<keyword evidence="5" id="KW-0804">Transcription</keyword>
<keyword evidence="3" id="KW-0805">Transcription regulation</keyword>
<dbReference type="Gene3D" id="3.10.450.50">
    <property type="match status" value="1"/>
</dbReference>
<dbReference type="InterPro" id="IPR013249">
    <property type="entry name" value="RNA_pol_sigma70_r4_t2"/>
</dbReference>
<dbReference type="InterPro" id="IPR036388">
    <property type="entry name" value="WH-like_DNA-bd_sf"/>
</dbReference>
<evidence type="ECO:0000256" key="3">
    <source>
        <dbReference type="ARBA" id="ARBA00023015"/>
    </source>
</evidence>
<feature type="domain" description="RNA polymerase sigma-70 region 2" evidence="6">
    <location>
        <begin position="23"/>
        <end position="90"/>
    </location>
</feature>
<dbReference type="SUPFAM" id="SSF88659">
    <property type="entry name" value="Sigma3 and sigma4 domains of RNA polymerase sigma factors"/>
    <property type="match status" value="1"/>
</dbReference>
<sequence>MVGGVAGIHGTAGAAAGEASRLEPYRTELTGYCYRVLGSGFEAEDAVQETLLRAWRSFGRYDERRASLRTWLYSIATNVCLDMLRSTQRRALAVDLGPAAEGGADIGRPLPERVWVQPVPDSLVLPAEGDPESDPEDAAVRRETIRLAFVAALQHLPPRQRVVLILRDVLAFRAEEVAQLLETTVASVTSALQRARATLRTAGVTPGEPSRPADPAQRELLTRYCAAFERHDVAALVALLHEDATMSMPPFTWWLRGRDRIRQALLDPAASCAGARLVPVAANGSPAFWQLRPGPGGAYAPFALVLLDVSEGSITGITTYLDADRLIGLFGSPGDPAAGALT</sequence>
<keyword evidence="10" id="KW-1185">Reference proteome</keyword>
<dbReference type="Proteomes" id="UP000619788">
    <property type="component" value="Unassembled WGS sequence"/>
</dbReference>
<evidence type="ECO:0000313" key="9">
    <source>
        <dbReference type="EMBL" id="GIH90378.1"/>
    </source>
</evidence>
<dbReference type="NCBIfam" id="TIGR02937">
    <property type="entry name" value="sigma70-ECF"/>
    <property type="match status" value="1"/>
</dbReference>
<dbReference type="InterPro" id="IPR014284">
    <property type="entry name" value="RNA_pol_sigma-70_dom"/>
</dbReference>
<evidence type="ECO:0000259" key="8">
    <source>
        <dbReference type="Pfam" id="PF12680"/>
    </source>
</evidence>
<dbReference type="GO" id="GO:0016987">
    <property type="term" value="F:sigma factor activity"/>
    <property type="evidence" value="ECO:0007669"/>
    <property type="project" value="UniProtKB-KW"/>
</dbReference>
<feature type="domain" description="SnoaL-like" evidence="8">
    <location>
        <begin position="222"/>
        <end position="286"/>
    </location>
</feature>
<comment type="similarity">
    <text evidence="1">Belongs to the sigma-70 factor family. ECF subfamily.</text>
</comment>
<keyword evidence="4" id="KW-0731">Sigma factor</keyword>
<organism evidence="9 10">
    <name type="scientific">Planobispora siamensis</name>
    <dbReference type="NCBI Taxonomy" id="936338"/>
    <lineage>
        <taxon>Bacteria</taxon>
        <taxon>Bacillati</taxon>
        <taxon>Actinomycetota</taxon>
        <taxon>Actinomycetes</taxon>
        <taxon>Streptosporangiales</taxon>
        <taxon>Streptosporangiaceae</taxon>
        <taxon>Planobispora</taxon>
    </lineage>
</organism>
<dbReference type="Gene3D" id="1.10.1740.10">
    <property type="match status" value="1"/>
</dbReference>
<dbReference type="GO" id="GO:0006352">
    <property type="term" value="P:DNA-templated transcription initiation"/>
    <property type="evidence" value="ECO:0007669"/>
    <property type="project" value="InterPro"/>
</dbReference>
<dbReference type="SUPFAM" id="SSF54427">
    <property type="entry name" value="NTF2-like"/>
    <property type="match status" value="1"/>
</dbReference>